<dbReference type="Gene3D" id="3.40.50.2000">
    <property type="entry name" value="Glycogen Phosphorylase B"/>
    <property type="match status" value="2"/>
</dbReference>
<dbReference type="InterPro" id="IPR028098">
    <property type="entry name" value="Glyco_trans_4-like_N"/>
</dbReference>
<name>A0A519BKG7_9DELT</name>
<feature type="domain" description="Glycosyl transferase family 1" evidence="1">
    <location>
        <begin position="197"/>
        <end position="333"/>
    </location>
</feature>
<organism evidence="3 4">
    <name type="scientific">Candidatus Acididesulfobacter diazotrophicus</name>
    <dbReference type="NCBI Taxonomy" id="2597226"/>
    <lineage>
        <taxon>Bacteria</taxon>
        <taxon>Deltaproteobacteria</taxon>
        <taxon>Candidatus Acidulodesulfobacterales</taxon>
        <taxon>Candidatus Acididesulfobacter</taxon>
    </lineage>
</organism>
<dbReference type="CDD" id="cd03804">
    <property type="entry name" value="GT4_WbaZ-like"/>
    <property type="match status" value="1"/>
</dbReference>
<dbReference type="PANTHER" id="PTHR45947:SF3">
    <property type="entry name" value="SULFOQUINOVOSYL TRANSFERASE SQD2"/>
    <property type="match status" value="1"/>
</dbReference>
<sequence length="371" mass="43357">MKIALVHDWFNEYAGSERVVEQILECYPEADVFSIVNFLPKEQQFFLKNKKIHTSFIQNLPFARKAFRKYLLLMPFAVEQFDLTDYDLVISSSHAFAKGVITHSNQLHISYVHTPIRYAWDFQFQYLKNSNLEQGLKSIIAKYMLHKIRLWDYRTANGVDFFIANSKYVSLRIWKTYRRESEVIYPPVNIDVYNSNSKKDNFYLTVSRMVPYKRVDLVVKAFSQMPDKKLVVIGDGPELNNVRKLAAKNIEILGYQTSSIVKEYMEKAKCFVFAAEEDFGIVSVEAQACGTPVIAYGRGGATESVINNETGIFFKNQNVEDIINAVKYFEINYENFNPINIRRTVERFSVNNFKKKFKNFVDLKFKEKFNF</sequence>
<keyword evidence="3" id="KW-0808">Transferase</keyword>
<dbReference type="Pfam" id="PF13439">
    <property type="entry name" value="Glyco_transf_4"/>
    <property type="match status" value="1"/>
</dbReference>
<evidence type="ECO:0000259" key="1">
    <source>
        <dbReference type="Pfam" id="PF00534"/>
    </source>
</evidence>
<dbReference type="InterPro" id="IPR001296">
    <property type="entry name" value="Glyco_trans_1"/>
</dbReference>
<comment type="caution">
    <text evidence="3">The sequence shown here is derived from an EMBL/GenBank/DDBJ whole genome shotgun (WGS) entry which is preliminary data.</text>
</comment>
<dbReference type="PANTHER" id="PTHR45947">
    <property type="entry name" value="SULFOQUINOVOSYL TRANSFERASE SQD2"/>
    <property type="match status" value="1"/>
</dbReference>
<dbReference type="EMBL" id="SGBB01000023">
    <property type="protein sequence ID" value="RZD17764.1"/>
    <property type="molecule type" value="Genomic_DNA"/>
</dbReference>
<proteinExistence type="predicted"/>
<dbReference type="SUPFAM" id="SSF53756">
    <property type="entry name" value="UDP-Glycosyltransferase/glycogen phosphorylase"/>
    <property type="match status" value="1"/>
</dbReference>
<evidence type="ECO:0000259" key="2">
    <source>
        <dbReference type="Pfam" id="PF13439"/>
    </source>
</evidence>
<dbReference type="Pfam" id="PF00534">
    <property type="entry name" value="Glycos_transf_1"/>
    <property type="match status" value="1"/>
</dbReference>
<dbReference type="InterPro" id="IPR050194">
    <property type="entry name" value="Glycosyltransferase_grp1"/>
</dbReference>
<feature type="domain" description="Glycosyltransferase subfamily 4-like N-terminal" evidence="2">
    <location>
        <begin position="15"/>
        <end position="191"/>
    </location>
</feature>
<gene>
    <name evidence="3" type="ORF">EVG15_09525</name>
</gene>
<evidence type="ECO:0000313" key="3">
    <source>
        <dbReference type="EMBL" id="RZD17764.1"/>
    </source>
</evidence>
<evidence type="ECO:0000313" key="4">
    <source>
        <dbReference type="Proteomes" id="UP000319296"/>
    </source>
</evidence>
<dbReference type="Proteomes" id="UP000319296">
    <property type="component" value="Unassembled WGS sequence"/>
</dbReference>
<protein>
    <submittedName>
        <fullName evidence="3">Glycosyltransferase family 4 protein</fullName>
    </submittedName>
</protein>
<dbReference type="AlphaFoldDB" id="A0A519BKG7"/>
<dbReference type="GO" id="GO:0016757">
    <property type="term" value="F:glycosyltransferase activity"/>
    <property type="evidence" value="ECO:0007669"/>
    <property type="project" value="InterPro"/>
</dbReference>
<reference evidence="3 4" key="1">
    <citation type="journal article" date="2019" name="ISME J.">
        <title>Insights into ecological role of a new deltaproteobacterial order Candidatus Acidulodesulfobacterales by metagenomics and metatranscriptomics.</title>
        <authorList>
            <person name="Tan S."/>
            <person name="Liu J."/>
            <person name="Fang Y."/>
            <person name="Hedlund B.P."/>
            <person name="Lian Z.H."/>
            <person name="Huang L.Y."/>
            <person name="Li J.T."/>
            <person name="Huang L.N."/>
            <person name="Li W.J."/>
            <person name="Jiang H.C."/>
            <person name="Dong H.L."/>
            <person name="Shu W.S."/>
        </authorList>
    </citation>
    <scope>NUCLEOTIDE SEQUENCE [LARGE SCALE GENOMIC DNA]</scope>
    <source>
        <strain evidence="3">AP1</strain>
    </source>
</reference>
<accession>A0A519BKG7</accession>